<sequence length="58" mass="6974">MKEVGEENSNYPMDRTIKWKSSQRSFRYYIVKEGVYPSKSYLAYTKMPSHYPIPDNYV</sequence>
<dbReference type="Proteomes" id="UP000789702">
    <property type="component" value="Unassembled WGS sequence"/>
</dbReference>
<gene>
    <name evidence="1" type="ORF">DHETER_LOCUS3511</name>
</gene>
<feature type="non-terminal residue" evidence="1">
    <location>
        <position position="58"/>
    </location>
</feature>
<evidence type="ECO:0000313" key="1">
    <source>
        <dbReference type="EMBL" id="CAG8512153.1"/>
    </source>
</evidence>
<protein>
    <submittedName>
        <fullName evidence="1">5708_t:CDS:1</fullName>
    </submittedName>
</protein>
<reference evidence="1" key="1">
    <citation type="submission" date="2021-06" db="EMBL/GenBank/DDBJ databases">
        <authorList>
            <person name="Kallberg Y."/>
            <person name="Tangrot J."/>
            <person name="Rosling A."/>
        </authorList>
    </citation>
    <scope>NUCLEOTIDE SEQUENCE</scope>
    <source>
        <strain evidence="1">IL203A</strain>
    </source>
</reference>
<dbReference type="EMBL" id="CAJVPU010003053">
    <property type="protein sequence ID" value="CAG8512153.1"/>
    <property type="molecule type" value="Genomic_DNA"/>
</dbReference>
<evidence type="ECO:0000313" key="2">
    <source>
        <dbReference type="Proteomes" id="UP000789702"/>
    </source>
</evidence>
<comment type="caution">
    <text evidence="1">The sequence shown here is derived from an EMBL/GenBank/DDBJ whole genome shotgun (WGS) entry which is preliminary data.</text>
</comment>
<keyword evidence="2" id="KW-1185">Reference proteome</keyword>
<accession>A0ACA9L8V8</accession>
<proteinExistence type="predicted"/>
<organism evidence="1 2">
    <name type="scientific">Dentiscutata heterogama</name>
    <dbReference type="NCBI Taxonomy" id="1316150"/>
    <lineage>
        <taxon>Eukaryota</taxon>
        <taxon>Fungi</taxon>
        <taxon>Fungi incertae sedis</taxon>
        <taxon>Mucoromycota</taxon>
        <taxon>Glomeromycotina</taxon>
        <taxon>Glomeromycetes</taxon>
        <taxon>Diversisporales</taxon>
        <taxon>Gigasporaceae</taxon>
        <taxon>Dentiscutata</taxon>
    </lineage>
</organism>
<name>A0ACA9L8V8_9GLOM</name>